<sequence>MVSRSREDLSPNESHIIDVDSSSPAGDSQNYFSQKDIELTKTTNEAPVWNILPSYHMYTTTIYKGFNVSDESLTEPPSYETSSIHSAGRLSSVSTARSNSVVAQASSVASTRETEDSNDNSQRLIIADEDTNSWRETILDNVHKLTNLTYFNKEVSNAVKISIQFTKEVGELGKEPILIDSRLHEYKQGDLINGFVLITNESNEPIPFDMFYVLFEGNLTVANTLDVNDRKPSKVERFLQMFDFSASWNHAYINRLITEYANAYECPLITDSYDDTKMGFSNRKLLPGVTYKRFFTFKIPENLLDSECGHSLSDHTQIPPSLGKSRSEDYVNLTYKPDATKTKSLSFIDTSISYGVQARFIGRASKYNVNQSKKNDPVLINSKGDEYVILKETNRFLRIVPQVRYLTPNQKAIKRKGSQILYKNLINRCKEKIKIGHELIQSIEANKMDNAIDLINKLSSQAPSDHVKFNQLYQPTSGAECKRDLIDQFSEQNYNLISPYTKRSIRGSITPIGTLQVSTPKLEYILKYITPVEYRRGIDVDQSDLDTWNLRVPIELTFRIPQLLFGKKKKLPTIKTIQSDLVVLSIKSDKHPIPIEITHDLLFKNEVNAESALKDRGLLDSDDFSSIVKSQFNSYRKEIHKIFSQLPPEVFKLENSLVTDINCLSSLKEKHMNLQLEHLQYQVAGEDPESVNSKNLLNLNWTHQDSDPSAYDDATQLVYKCKFDLLLDIVTAHLKVLGTFKNNNAFDAFNLVPSFQSCYIDRFYYLKISINLSNGDTVHLKVPVDFEK</sequence>
<dbReference type="VEuPathDB" id="FungiDB:DEHA2C03608g"/>
<dbReference type="eggNOG" id="ENOG502QSAC">
    <property type="taxonomic scope" value="Eukaryota"/>
</dbReference>
<dbReference type="InterPro" id="IPR022794">
    <property type="entry name" value="Bul1_C"/>
</dbReference>
<feature type="domain" description="Bul1 C-terminal" evidence="3">
    <location>
        <begin position="567"/>
        <end position="786"/>
    </location>
</feature>
<feature type="region of interest" description="Disordered" evidence="1">
    <location>
        <begin position="1"/>
        <end position="30"/>
    </location>
</feature>
<feature type="compositionally biased region" description="Polar residues" evidence="1">
    <location>
        <begin position="20"/>
        <end position="30"/>
    </location>
</feature>
<dbReference type="OrthoDB" id="4007955at2759"/>
<dbReference type="Pfam" id="PF04425">
    <property type="entry name" value="Bul1_N"/>
    <property type="match status" value="1"/>
</dbReference>
<feature type="domain" description="Bul1 N-terminal" evidence="2">
    <location>
        <begin position="29"/>
        <end position="457"/>
    </location>
</feature>
<dbReference type="HOGENOM" id="CLU_022027_0_0_1"/>
<protein>
    <submittedName>
        <fullName evidence="4">DEHA2C03608p</fullName>
    </submittedName>
</protein>
<evidence type="ECO:0000259" key="3">
    <source>
        <dbReference type="Pfam" id="PF04426"/>
    </source>
</evidence>
<dbReference type="RefSeq" id="XP_457838.2">
    <property type="nucleotide sequence ID" value="XM_457838.1"/>
</dbReference>
<dbReference type="Pfam" id="PF04426">
    <property type="entry name" value="Bul1_C"/>
    <property type="match status" value="1"/>
</dbReference>
<dbReference type="InterPro" id="IPR039634">
    <property type="entry name" value="Bul1-like"/>
</dbReference>
<dbReference type="OMA" id="FLQMFDF"/>
<dbReference type="KEGG" id="dha:DEHA2C03608g"/>
<reference evidence="4 5" key="1">
    <citation type="journal article" date="2004" name="Nature">
        <title>Genome evolution in yeasts.</title>
        <authorList>
            <consortium name="Genolevures"/>
            <person name="Dujon B."/>
            <person name="Sherman D."/>
            <person name="Fischer G."/>
            <person name="Durrens P."/>
            <person name="Casaregola S."/>
            <person name="Lafontaine I."/>
            <person name="de Montigny J."/>
            <person name="Marck C."/>
            <person name="Neuveglise C."/>
            <person name="Talla E."/>
            <person name="Goffard N."/>
            <person name="Frangeul L."/>
            <person name="Aigle M."/>
            <person name="Anthouard V."/>
            <person name="Babour A."/>
            <person name="Barbe V."/>
            <person name="Barnay S."/>
            <person name="Blanchin S."/>
            <person name="Beckerich J.M."/>
            <person name="Beyne E."/>
            <person name="Bleykasten C."/>
            <person name="Boisrame A."/>
            <person name="Boyer J."/>
            <person name="Cattolico L."/>
            <person name="Confanioleri F."/>
            <person name="de Daruvar A."/>
            <person name="Despons L."/>
            <person name="Fabre E."/>
            <person name="Fairhead C."/>
            <person name="Ferry-Dumazet H."/>
            <person name="Groppi A."/>
            <person name="Hantraye F."/>
            <person name="Hennequin C."/>
            <person name="Jauniaux N."/>
            <person name="Joyet P."/>
            <person name="Kachouri R."/>
            <person name="Kerrest A."/>
            <person name="Koszul R."/>
            <person name="Lemaire M."/>
            <person name="Lesur I."/>
            <person name="Ma L."/>
            <person name="Muller H."/>
            <person name="Nicaud J.M."/>
            <person name="Nikolski M."/>
            <person name="Oztas S."/>
            <person name="Ozier-Kalogeropoulos O."/>
            <person name="Pellenz S."/>
            <person name="Potier S."/>
            <person name="Richard G.F."/>
            <person name="Straub M.L."/>
            <person name="Suleau A."/>
            <person name="Swennene D."/>
            <person name="Tekaia F."/>
            <person name="Wesolowski-Louvel M."/>
            <person name="Westhof E."/>
            <person name="Wirth B."/>
            <person name="Zeniou-Meyer M."/>
            <person name="Zivanovic I."/>
            <person name="Bolotin-Fukuhara M."/>
            <person name="Thierry A."/>
            <person name="Bouchier C."/>
            <person name="Caudron B."/>
            <person name="Scarpelli C."/>
            <person name="Gaillardin C."/>
            <person name="Weissenbach J."/>
            <person name="Wincker P."/>
            <person name="Souciet J.L."/>
        </authorList>
    </citation>
    <scope>NUCLEOTIDE SEQUENCE [LARGE SCALE GENOMIC DNA]</scope>
    <source>
        <strain evidence="5">ATCC 36239 / CBS 767 / BCRC 21394 / JCM 1990 / NBRC 0083 / IGC 2968</strain>
    </source>
</reference>
<dbReference type="InterPro" id="IPR007519">
    <property type="entry name" value="Bul1_N"/>
</dbReference>
<accession>Q6BVD1</accession>
<evidence type="ECO:0000313" key="5">
    <source>
        <dbReference type="Proteomes" id="UP000000599"/>
    </source>
</evidence>
<dbReference type="PANTHER" id="PTHR31904:SF1">
    <property type="entry name" value="BYPASS OF STOP CODON PROTEIN 5-RELATED"/>
    <property type="match status" value="1"/>
</dbReference>
<dbReference type="STRING" id="284592.Q6BVD1"/>
<gene>
    <name evidence="4" type="ordered locus">DEHA2C03608g</name>
</gene>
<dbReference type="AlphaFoldDB" id="Q6BVD1"/>
<dbReference type="PANTHER" id="PTHR31904">
    <property type="entry name" value="BYPASS OF STOP CODON PROTEIN 5-RELATED"/>
    <property type="match status" value="1"/>
</dbReference>
<evidence type="ECO:0000259" key="2">
    <source>
        <dbReference type="Pfam" id="PF04425"/>
    </source>
</evidence>
<evidence type="ECO:0000313" key="4">
    <source>
        <dbReference type="EMBL" id="CAG85883.2"/>
    </source>
</evidence>
<dbReference type="Proteomes" id="UP000000599">
    <property type="component" value="Chromosome C"/>
</dbReference>
<dbReference type="EMBL" id="CR382135">
    <property type="protein sequence ID" value="CAG85883.2"/>
    <property type="molecule type" value="Genomic_DNA"/>
</dbReference>
<proteinExistence type="predicted"/>
<evidence type="ECO:0000256" key="1">
    <source>
        <dbReference type="SAM" id="MobiDB-lite"/>
    </source>
</evidence>
<dbReference type="InParanoid" id="Q6BVD1"/>
<dbReference type="GeneID" id="2900478"/>
<organism evidence="4 5">
    <name type="scientific">Debaryomyces hansenii (strain ATCC 36239 / CBS 767 / BCRC 21394 / JCM 1990 / NBRC 0083 / IGC 2968)</name>
    <name type="common">Yeast</name>
    <name type="synonym">Torulaspora hansenii</name>
    <dbReference type="NCBI Taxonomy" id="284592"/>
    <lineage>
        <taxon>Eukaryota</taxon>
        <taxon>Fungi</taxon>
        <taxon>Dikarya</taxon>
        <taxon>Ascomycota</taxon>
        <taxon>Saccharomycotina</taxon>
        <taxon>Pichiomycetes</taxon>
        <taxon>Debaryomycetaceae</taxon>
        <taxon>Debaryomyces</taxon>
    </lineage>
</organism>
<name>Q6BVD1_DEBHA</name>
<keyword evidence="5" id="KW-1185">Reference proteome</keyword>